<dbReference type="InterPro" id="IPR011009">
    <property type="entry name" value="Kinase-like_dom_sf"/>
</dbReference>
<gene>
    <name evidence="4" type="ORF">JOC73_002544</name>
</gene>
<comment type="caution">
    <text evidence="4">The sequence shown here is derived from an EMBL/GenBank/DDBJ whole genome shotgun (WGS) entry which is preliminary data.</text>
</comment>
<keyword evidence="5" id="KW-1185">Reference proteome</keyword>
<keyword evidence="4" id="KW-0418">Kinase</keyword>
<reference evidence="4 5" key="1">
    <citation type="submission" date="2021-01" db="EMBL/GenBank/DDBJ databases">
        <title>Genomic Encyclopedia of Type Strains, Phase IV (KMG-IV): sequencing the most valuable type-strain genomes for metagenomic binning, comparative biology and taxonomic classification.</title>
        <authorList>
            <person name="Goeker M."/>
        </authorList>
    </citation>
    <scope>NUCLEOTIDE SEQUENCE [LARGE SCALE GENOMIC DNA]</scope>
    <source>
        <strain evidence="4 5">DSM 25890</strain>
    </source>
</reference>
<dbReference type="EC" id="2.7.11.1" evidence="4"/>
<dbReference type="SMART" id="SM00220">
    <property type="entry name" value="S_TKc"/>
    <property type="match status" value="1"/>
</dbReference>
<dbReference type="PANTHER" id="PTHR44167">
    <property type="entry name" value="OVARIAN-SPECIFIC SERINE/THREONINE-PROTEIN KINASE LOK-RELATED"/>
    <property type="match status" value="1"/>
</dbReference>
<sequence>MQESLKDIGGHITGKWNNNSYRIVRKLGTGGTAEVFLVEGEGKKRYAMKVSQDSLSLNREYQLIKKFSDIEFVVNVYEMDDFHRGGCIYHFLLLDYIQGDNLKVYTEKKQLQRTTILGMILILLKVLESFHQKGYILGDLKLENIMFDQKQKAIRLIDLGGVVEIGATVKEYTPAYDRGAWRCGKRRAEVSYDLFTLNMMLILLLIGEKLNPLKQKKEDIFQKVRNLEISEELKGLVIDMMLNQCYNSSQFAKKINELYNKEKLNLVKMSKVRGDALISNIFRISLGFFIATGCLILITHW</sequence>
<dbReference type="Pfam" id="PF00069">
    <property type="entry name" value="Pkinase"/>
    <property type="match status" value="1"/>
</dbReference>
<keyword evidence="2" id="KW-1133">Transmembrane helix</keyword>
<keyword evidence="1" id="KW-0067">ATP-binding</keyword>
<keyword evidence="2" id="KW-0812">Transmembrane</keyword>
<organism evidence="4 5">
    <name type="scientific">Alkaliphilus hydrothermalis</name>
    <dbReference type="NCBI Taxonomy" id="1482730"/>
    <lineage>
        <taxon>Bacteria</taxon>
        <taxon>Bacillati</taxon>
        <taxon>Bacillota</taxon>
        <taxon>Clostridia</taxon>
        <taxon>Peptostreptococcales</taxon>
        <taxon>Natronincolaceae</taxon>
        <taxon>Alkaliphilus</taxon>
    </lineage>
</organism>
<evidence type="ECO:0000313" key="4">
    <source>
        <dbReference type="EMBL" id="MBM7615968.1"/>
    </source>
</evidence>
<dbReference type="Gene3D" id="1.10.510.10">
    <property type="entry name" value="Transferase(Phosphotransferase) domain 1"/>
    <property type="match status" value="1"/>
</dbReference>
<dbReference type="PROSITE" id="PS00107">
    <property type="entry name" value="PROTEIN_KINASE_ATP"/>
    <property type="match status" value="1"/>
</dbReference>
<dbReference type="PROSITE" id="PS50011">
    <property type="entry name" value="PROTEIN_KINASE_DOM"/>
    <property type="match status" value="1"/>
</dbReference>
<dbReference type="Proteomes" id="UP001314796">
    <property type="component" value="Unassembled WGS sequence"/>
</dbReference>
<protein>
    <submittedName>
        <fullName evidence="4">Serine/threonine-protein kinase</fullName>
        <ecNumber evidence="4">2.7.11.1</ecNumber>
    </submittedName>
</protein>
<feature type="binding site" evidence="1">
    <location>
        <position position="49"/>
    </location>
    <ligand>
        <name>ATP</name>
        <dbReference type="ChEBI" id="CHEBI:30616"/>
    </ligand>
</feature>
<dbReference type="InterPro" id="IPR017441">
    <property type="entry name" value="Protein_kinase_ATP_BS"/>
</dbReference>
<dbReference type="RefSeq" id="WP_204403746.1">
    <property type="nucleotide sequence ID" value="NZ_JAFBEE010000021.1"/>
</dbReference>
<keyword evidence="1" id="KW-0547">Nucleotide-binding</keyword>
<dbReference type="SUPFAM" id="SSF56112">
    <property type="entry name" value="Protein kinase-like (PK-like)"/>
    <property type="match status" value="1"/>
</dbReference>
<name>A0ABS2NSN9_9FIRM</name>
<keyword evidence="4" id="KW-0808">Transferase</keyword>
<feature type="transmembrane region" description="Helical" evidence="2">
    <location>
        <begin position="277"/>
        <end position="298"/>
    </location>
</feature>
<proteinExistence type="predicted"/>
<dbReference type="GO" id="GO:0004674">
    <property type="term" value="F:protein serine/threonine kinase activity"/>
    <property type="evidence" value="ECO:0007669"/>
    <property type="project" value="UniProtKB-EC"/>
</dbReference>
<keyword evidence="2" id="KW-0472">Membrane</keyword>
<feature type="domain" description="Protein kinase" evidence="3">
    <location>
        <begin position="21"/>
        <end position="260"/>
    </location>
</feature>
<evidence type="ECO:0000256" key="2">
    <source>
        <dbReference type="SAM" id="Phobius"/>
    </source>
</evidence>
<dbReference type="EMBL" id="JAFBEE010000021">
    <property type="protein sequence ID" value="MBM7615968.1"/>
    <property type="molecule type" value="Genomic_DNA"/>
</dbReference>
<evidence type="ECO:0000259" key="3">
    <source>
        <dbReference type="PROSITE" id="PS50011"/>
    </source>
</evidence>
<evidence type="ECO:0000313" key="5">
    <source>
        <dbReference type="Proteomes" id="UP001314796"/>
    </source>
</evidence>
<feature type="transmembrane region" description="Helical" evidence="2">
    <location>
        <begin position="190"/>
        <end position="207"/>
    </location>
</feature>
<accession>A0ABS2NSN9</accession>
<dbReference type="PANTHER" id="PTHR44167:SF18">
    <property type="entry name" value="PROTEIN KINASE DOMAIN-CONTAINING PROTEIN"/>
    <property type="match status" value="1"/>
</dbReference>
<dbReference type="InterPro" id="IPR000719">
    <property type="entry name" value="Prot_kinase_dom"/>
</dbReference>
<evidence type="ECO:0000256" key="1">
    <source>
        <dbReference type="PROSITE-ProRule" id="PRU10141"/>
    </source>
</evidence>